<organism evidence="2">
    <name type="scientific">viral metagenome</name>
    <dbReference type="NCBI Taxonomy" id="1070528"/>
    <lineage>
        <taxon>unclassified sequences</taxon>
        <taxon>metagenomes</taxon>
        <taxon>organismal metagenomes</taxon>
    </lineage>
</organism>
<evidence type="ECO:0000256" key="1">
    <source>
        <dbReference type="SAM" id="MobiDB-lite"/>
    </source>
</evidence>
<feature type="compositionally biased region" description="Low complexity" evidence="1">
    <location>
        <begin position="103"/>
        <end position="118"/>
    </location>
</feature>
<sequence>MTDEEAQAQVSREAFDRVTKERDEAKRKAQELEARNTDAAAALADFAKIDSAYAHFASKELPNAYALAREAILNPKVKGADPDGLPTELDGWFDHQRSIFGTPVSPVAEPEPARPVAPMSQPNPAAPGAPVGGGVPLVVGSPAYEQKFGRLSGAEQRAAVDSGAAVWPEAVKAAQATL</sequence>
<feature type="region of interest" description="Disordered" evidence="1">
    <location>
        <begin position="100"/>
        <end position="131"/>
    </location>
</feature>
<feature type="region of interest" description="Disordered" evidence="1">
    <location>
        <begin position="1"/>
        <end position="35"/>
    </location>
</feature>
<dbReference type="AlphaFoldDB" id="A0A6H1ZTZ5"/>
<evidence type="ECO:0000313" key="2">
    <source>
        <dbReference type="EMBL" id="QJA50988.1"/>
    </source>
</evidence>
<feature type="compositionally biased region" description="Basic and acidic residues" evidence="1">
    <location>
        <begin position="13"/>
        <end position="35"/>
    </location>
</feature>
<gene>
    <name evidence="2" type="ORF">TM448A01933_0011</name>
</gene>
<proteinExistence type="predicted"/>
<dbReference type="EMBL" id="MT144229">
    <property type="protein sequence ID" value="QJA50988.1"/>
    <property type="molecule type" value="Genomic_DNA"/>
</dbReference>
<reference evidence="2" key="1">
    <citation type="submission" date="2020-03" db="EMBL/GenBank/DDBJ databases">
        <title>The deep terrestrial virosphere.</title>
        <authorList>
            <person name="Holmfeldt K."/>
            <person name="Nilsson E."/>
            <person name="Simone D."/>
            <person name="Lopez-Fernandez M."/>
            <person name="Wu X."/>
            <person name="de Brujin I."/>
            <person name="Lundin D."/>
            <person name="Andersson A."/>
            <person name="Bertilsson S."/>
            <person name="Dopson M."/>
        </authorList>
    </citation>
    <scope>NUCLEOTIDE SEQUENCE</scope>
    <source>
        <strain evidence="2">TM448A01933</strain>
    </source>
</reference>
<protein>
    <submittedName>
        <fullName evidence="2">Uncharacterized protein</fullName>
    </submittedName>
</protein>
<name>A0A6H1ZTZ5_9ZZZZ</name>
<accession>A0A6H1ZTZ5</accession>